<gene>
    <name evidence="1" type="ORF">A8C56_03060</name>
</gene>
<accession>A0A1A9HZ73</accession>
<proteinExistence type="predicted"/>
<dbReference type="AlphaFoldDB" id="A0A1A9HZ73"/>
<dbReference type="EMBL" id="CP015772">
    <property type="protein sequence ID" value="ANH80099.1"/>
    <property type="molecule type" value="Genomic_DNA"/>
</dbReference>
<dbReference type="KEGG" id="nia:A8C56_03060"/>
<dbReference type="Proteomes" id="UP000077667">
    <property type="component" value="Chromosome"/>
</dbReference>
<evidence type="ECO:0000313" key="2">
    <source>
        <dbReference type="Proteomes" id="UP000077667"/>
    </source>
</evidence>
<keyword evidence="2" id="KW-1185">Reference proteome</keyword>
<sequence>MYRTRYRPGLPWHIAAVPNGVPVQRNQPVLLFYRPAGWRTDQKRAPAFFIKAVHQAAILYMTIHAGYALWGYHCPSKRSALTHLKNYHTFLLPYYRLLIAGGRY</sequence>
<protein>
    <submittedName>
        <fullName evidence="1">Uncharacterized protein</fullName>
    </submittedName>
</protein>
<evidence type="ECO:0000313" key="1">
    <source>
        <dbReference type="EMBL" id="ANH80099.1"/>
    </source>
</evidence>
<reference evidence="1 2" key="1">
    <citation type="submission" date="2016-05" db="EMBL/GenBank/DDBJ databases">
        <title>Niabella ginsenosidivorans BS26 whole genome sequencing.</title>
        <authorList>
            <person name="Im W.T."/>
            <person name="Siddiqi M.Z."/>
        </authorList>
    </citation>
    <scope>NUCLEOTIDE SEQUENCE [LARGE SCALE GENOMIC DNA]</scope>
    <source>
        <strain evidence="1 2">BS26</strain>
    </source>
</reference>
<organism evidence="1 2">
    <name type="scientific">Niabella ginsenosidivorans</name>
    <dbReference type="NCBI Taxonomy" id="1176587"/>
    <lineage>
        <taxon>Bacteria</taxon>
        <taxon>Pseudomonadati</taxon>
        <taxon>Bacteroidota</taxon>
        <taxon>Chitinophagia</taxon>
        <taxon>Chitinophagales</taxon>
        <taxon>Chitinophagaceae</taxon>
        <taxon>Niabella</taxon>
    </lineage>
</organism>
<name>A0A1A9HZ73_9BACT</name>